<feature type="domain" description="DUF2345" evidence="2">
    <location>
        <begin position="1"/>
        <end position="130"/>
    </location>
</feature>
<feature type="non-terminal residue" evidence="3">
    <location>
        <position position="1"/>
    </location>
</feature>
<keyword evidence="4" id="KW-1185">Reference proteome</keyword>
<dbReference type="InterPro" id="IPR018769">
    <property type="entry name" value="VgrG2_DUF2345"/>
</dbReference>
<evidence type="ECO:0000256" key="1">
    <source>
        <dbReference type="SAM" id="MobiDB-lite"/>
    </source>
</evidence>
<feature type="compositionally biased region" description="Acidic residues" evidence="1">
    <location>
        <begin position="269"/>
        <end position="286"/>
    </location>
</feature>
<evidence type="ECO:0000259" key="2">
    <source>
        <dbReference type="Pfam" id="PF10106"/>
    </source>
</evidence>
<name>A0A3M8SJQ0_9GAMM</name>
<organism evidence="3 4">
    <name type="scientific">Montanilutibacter psychrotolerans</name>
    <dbReference type="NCBI Taxonomy" id="1327343"/>
    <lineage>
        <taxon>Bacteria</taxon>
        <taxon>Pseudomonadati</taxon>
        <taxon>Pseudomonadota</taxon>
        <taxon>Gammaproteobacteria</taxon>
        <taxon>Lysobacterales</taxon>
        <taxon>Lysobacteraceae</taxon>
        <taxon>Montanilutibacter</taxon>
    </lineage>
</organism>
<gene>
    <name evidence="3" type="ORF">EER27_16750</name>
</gene>
<evidence type="ECO:0000313" key="4">
    <source>
        <dbReference type="Proteomes" id="UP000267049"/>
    </source>
</evidence>
<accession>A0A3M8SJQ0</accession>
<dbReference type="OrthoDB" id="9762420at2"/>
<evidence type="ECO:0000313" key="3">
    <source>
        <dbReference type="EMBL" id="RNF81419.1"/>
    </source>
</evidence>
<dbReference type="Proteomes" id="UP000267049">
    <property type="component" value="Unassembled WGS sequence"/>
</dbReference>
<proteinExistence type="predicted"/>
<dbReference type="EMBL" id="RIBS01000016">
    <property type="protein sequence ID" value="RNF81419.1"/>
    <property type="molecule type" value="Genomic_DNA"/>
</dbReference>
<reference evidence="3 4" key="1">
    <citation type="submission" date="2018-11" db="EMBL/GenBank/DDBJ databases">
        <title>Lysobacter cryohumiis sp. nov., isolated from soil in the Tianshan Mountains, Xinjiang, China.</title>
        <authorList>
            <person name="Luo Y."/>
            <person name="Sheng H."/>
        </authorList>
    </citation>
    <scope>NUCLEOTIDE SEQUENCE [LARGE SCALE GENOMIC DNA]</scope>
    <source>
        <strain evidence="3 4">ZS60</strain>
    </source>
</reference>
<feature type="compositionally biased region" description="Basic and acidic residues" evidence="1">
    <location>
        <begin position="287"/>
        <end position="303"/>
    </location>
</feature>
<feature type="region of interest" description="Disordered" evidence="1">
    <location>
        <begin position="269"/>
        <end position="303"/>
    </location>
</feature>
<dbReference type="Pfam" id="PF10106">
    <property type="entry name" value="DUF2345"/>
    <property type="match status" value="1"/>
</dbReference>
<dbReference type="AlphaFoldDB" id="A0A3M8SJQ0"/>
<protein>
    <submittedName>
        <fullName evidence="3">DUF2345 domain-containing protein</fullName>
    </submittedName>
</protein>
<sequence>IALATPSSALAYAGGHLHLTVQDDAHLAAGQTVAGVSGAHLALFAQKGPLRAIAAHGPLSLQAHAGTLELLADQSVTVTATDQRIDVMASKKIVLQAGQTQVTLEGGDITFACPGNFTVKASEQPFKGGASNAASLDALPLGTTSFATVLELRYTYDDLKPVVNAPYRIEFENGTRREGQLDADGYAEIENPPGPGIVYYGFDQRDAFALRERPANALHGFRPTSPEEAKAALERYLAQEAQYMKDHYFPDEIAAIDSGADEFEDLIADYEYDGESEPDDHDDDDSPGSHEEVLLTDNAGDRA</sequence>
<comment type="caution">
    <text evidence="3">The sequence shown here is derived from an EMBL/GenBank/DDBJ whole genome shotgun (WGS) entry which is preliminary data.</text>
</comment>
<dbReference type="RefSeq" id="WP_148041059.1">
    <property type="nucleotide sequence ID" value="NZ_RIBS01000016.1"/>
</dbReference>